<reference evidence="3 4" key="1">
    <citation type="submission" date="2019-03" db="EMBL/GenBank/DDBJ databases">
        <title>Genomic Encyclopedia of Type Strains, Phase IV (KMG-IV): sequencing the most valuable type-strain genomes for metagenomic binning, comparative biology and taxonomic classification.</title>
        <authorList>
            <person name="Goeker M."/>
        </authorList>
    </citation>
    <scope>NUCLEOTIDE SEQUENCE [LARGE SCALE GENOMIC DNA]</scope>
    <source>
        <strain evidence="3 4">LX-B</strain>
    </source>
</reference>
<dbReference type="InterPro" id="IPR001455">
    <property type="entry name" value="TusA-like"/>
</dbReference>
<gene>
    <name evidence="3" type="ORF">EDC14_1012105</name>
</gene>
<dbReference type="PROSITE" id="PS01148">
    <property type="entry name" value="UPF0033"/>
    <property type="match status" value="1"/>
</dbReference>
<feature type="domain" description="UPF0033" evidence="2">
    <location>
        <begin position="41"/>
        <end position="65"/>
    </location>
</feature>
<keyword evidence="4" id="KW-1185">Reference proteome</keyword>
<dbReference type="SUPFAM" id="SSF64307">
    <property type="entry name" value="SirA-like"/>
    <property type="match status" value="1"/>
</dbReference>
<comment type="similarity">
    <text evidence="1">Belongs to the sulfur carrier protein TusA family.</text>
</comment>
<dbReference type="InterPro" id="IPR036868">
    <property type="entry name" value="TusA-like_sf"/>
</dbReference>
<dbReference type="Proteomes" id="UP000295008">
    <property type="component" value="Unassembled WGS sequence"/>
</dbReference>
<dbReference type="CDD" id="cd00291">
    <property type="entry name" value="SirA_YedF_YeeD"/>
    <property type="match status" value="1"/>
</dbReference>
<dbReference type="PANTHER" id="PTHR33279">
    <property type="entry name" value="SULFUR CARRIER PROTEIN YEDF-RELATED"/>
    <property type="match status" value="1"/>
</dbReference>
<dbReference type="Gene3D" id="3.30.110.40">
    <property type="entry name" value="TusA-like domain"/>
    <property type="match status" value="1"/>
</dbReference>
<keyword evidence="3" id="KW-0808">Transferase</keyword>
<dbReference type="PANTHER" id="PTHR33279:SF6">
    <property type="entry name" value="SULFUR CARRIER PROTEIN YEDF-RELATED"/>
    <property type="match status" value="1"/>
</dbReference>
<sequence length="108" mass="12316">MINNSREKSLRSEETVRMSVALNGAEETNFMIAEEFVMKKLDCMGDFCPIPTLKTIDQIQRLNPGEMLEILVDHSCAVENIKAAAHKLVHQFRVEEVANGIWRITIEK</sequence>
<proteinExistence type="inferred from homology"/>
<dbReference type="Pfam" id="PF01206">
    <property type="entry name" value="TusA"/>
    <property type="match status" value="1"/>
</dbReference>
<evidence type="ECO:0000259" key="2">
    <source>
        <dbReference type="PROSITE" id="PS01148"/>
    </source>
</evidence>
<name>A0A4R1RSF0_HYDET</name>
<organism evidence="3 4">
    <name type="scientific">Hydrogenispora ethanolica</name>
    <dbReference type="NCBI Taxonomy" id="1082276"/>
    <lineage>
        <taxon>Bacteria</taxon>
        <taxon>Bacillati</taxon>
        <taxon>Bacillota</taxon>
        <taxon>Hydrogenispora</taxon>
    </lineage>
</organism>
<evidence type="ECO:0000313" key="4">
    <source>
        <dbReference type="Proteomes" id="UP000295008"/>
    </source>
</evidence>
<protein>
    <submittedName>
        <fullName evidence="3">TusA-related sulfurtransferase</fullName>
    </submittedName>
</protein>
<comment type="caution">
    <text evidence="3">The sequence shown here is derived from an EMBL/GenBank/DDBJ whole genome shotgun (WGS) entry which is preliminary data.</text>
</comment>
<dbReference type="EMBL" id="SLUN01000012">
    <property type="protein sequence ID" value="TCL69408.1"/>
    <property type="molecule type" value="Genomic_DNA"/>
</dbReference>
<dbReference type="GO" id="GO:0016740">
    <property type="term" value="F:transferase activity"/>
    <property type="evidence" value="ECO:0007669"/>
    <property type="project" value="UniProtKB-KW"/>
</dbReference>
<evidence type="ECO:0000256" key="1">
    <source>
        <dbReference type="ARBA" id="ARBA00008984"/>
    </source>
</evidence>
<accession>A0A4R1RSF0</accession>
<dbReference type="AlphaFoldDB" id="A0A4R1RSF0"/>
<evidence type="ECO:0000313" key="3">
    <source>
        <dbReference type="EMBL" id="TCL69408.1"/>
    </source>
</evidence>